<evidence type="ECO:0000313" key="2">
    <source>
        <dbReference type="EMBL" id="MCP9762558.1"/>
    </source>
</evidence>
<gene>
    <name evidence="2" type="ORF">EGI31_06290</name>
</gene>
<proteinExistence type="predicted"/>
<dbReference type="AlphaFoldDB" id="A0AAE3H0L5"/>
<dbReference type="Proteomes" id="UP001204144">
    <property type="component" value="Unassembled WGS sequence"/>
</dbReference>
<organism evidence="2 3">
    <name type="scientific">Lacihabitans soyangensis</name>
    <dbReference type="NCBI Taxonomy" id="869394"/>
    <lineage>
        <taxon>Bacteria</taxon>
        <taxon>Pseudomonadati</taxon>
        <taxon>Bacteroidota</taxon>
        <taxon>Cytophagia</taxon>
        <taxon>Cytophagales</taxon>
        <taxon>Leadbetterellaceae</taxon>
        <taxon>Lacihabitans</taxon>
    </lineage>
</organism>
<sequence>MRNLFLFCLLALVWSNISAQKINYSSDKKYQKIRLGVKYPTVTKKYENKESENVAIVQTPMISNKKRVYGTVIVKSKI</sequence>
<protein>
    <submittedName>
        <fullName evidence="2">Uncharacterized protein</fullName>
    </submittedName>
</protein>
<name>A0AAE3H0L5_9BACT</name>
<keyword evidence="3" id="KW-1185">Reference proteome</keyword>
<feature type="signal peptide" evidence="1">
    <location>
        <begin position="1"/>
        <end position="19"/>
    </location>
</feature>
<reference evidence="2 3" key="1">
    <citation type="submission" date="2018-11" db="EMBL/GenBank/DDBJ databases">
        <title>Novel bacteria species description.</title>
        <authorList>
            <person name="Han J.-H."/>
        </authorList>
    </citation>
    <scope>NUCLEOTIDE SEQUENCE [LARGE SCALE GENOMIC DNA]</scope>
    <source>
        <strain evidence="2 3">KCTC23259</strain>
    </source>
</reference>
<feature type="chain" id="PRO_5042052937" evidence="1">
    <location>
        <begin position="20"/>
        <end position="78"/>
    </location>
</feature>
<comment type="caution">
    <text evidence="2">The sequence shown here is derived from an EMBL/GenBank/DDBJ whole genome shotgun (WGS) entry which is preliminary data.</text>
</comment>
<dbReference type="EMBL" id="RJUF01000011">
    <property type="protein sequence ID" value="MCP9762558.1"/>
    <property type="molecule type" value="Genomic_DNA"/>
</dbReference>
<evidence type="ECO:0000256" key="1">
    <source>
        <dbReference type="SAM" id="SignalP"/>
    </source>
</evidence>
<evidence type="ECO:0000313" key="3">
    <source>
        <dbReference type="Proteomes" id="UP001204144"/>
    </source>
</evidence>
<keyword evidence="1" id="KW-0732">Signal</keyword>
<dbReference type="RefSeq" id="WP_255036329.1">
    <property type="nucleotide sequence ID" value="NZ_RJUF01000011.1"/>
</dbReference>
<accession>A0AAE3H0L5</accession>